<gene>
    <name evidence="7" type="primary">sctL</name>
    <name evidence="7" type="ORF">Q2T52_13915</name>
</gene>
<dbReference type="InterPro" id="IPR051472">
    <property type="entry name" value="T3SS_Stator/FliH"/>
</dbReference>
<comment type="caution">
    <text evidence="7">The sequence shown here is derived from an EMBL/GenBank/DDBJ whole genome shotgun (WGS) entry which is preliminary data.</text>
</comment>
<dbReference type="EMBL" id="JAUKWQ010000004">
    <property type="protein sequence ID" value="MDO1583183.1"/>
    <property type="molecule type" value="Genomic_DNA"/>
</dbReference>
<comment type="similarity">
    <text evidence="5">Belongs to the SctL stator family.</text>
</comment>
<reference evidence="7" key="2">
    <citation type="submission" date="2023-07" db="EMBL/GenBank/DDBJ databases">
        <authorList>
            <person name="Sun H."/>
        </authorList>
    </citation>
    <scope>NUCLEOTIDE SEQUENCE</scope>
    <source>
        <strain evidence="7">05753</strain>
    </source>
</reference>
<keyword evidence="8" id="KW-1185">Reference proteome</keyword>
<evidence type="ECO:0000256" key="6">
    <source>
        <dbReference type="ARBA" id="ARBA00040494"/>
    </source>
</evidence>
<dbReference type="PANTHER" id="PTHR34982:SF4">
    <property type="entry name" value="TYPE 3 SECRETION SYSTEM STATOR PROTEIN"/>
    <property type="match status" value="1"/>
</dbReference>
<keyword evidence="3" id="KW-0963">Cytoplasm</keyword>
<dbReference type="InterPro" id="IPR012842">
    <property type="entry name" value="T3SS_SctL/SctL2"/>
</dbReference>
<keyword evidence="2" id="KW-0813">Transport</keyword>
<sequence length="217" mass="23842">MGPYYRLNTLGFRLPSGPHVIRRDAFEAVAASEALLQEADRRAAEIIAGAEAAFESEKRRGFEEGLRAARREAAARLFSENLILEQKLAAVETELADLVVAAMRCLLEDFDDRTKAEALVRTALRRMRREKRGELRVSPEQATEMKSSITRIISEFPEVDLVDVVEDESLSAPNIVFETAIGRVDGDLGRTCSELEIAIRAAVTGAVGASTEHETGP</sequence>
<organism evidence="7 8">
    <name type="scientific">Rhizobium oryzicola</name>
    <dbReference type="NCBI Taxonomy" id="1232668"/>
    <lineage>
        <taxon>Bacteria</taxon>
        <taxon>Pseudomonadati</taxon>
        <taxon>Pseudomonadota</taxon>
        <taxon>Alphaproteobacteria</taxon>
        <taxon>Hyphomicrobiales</taxon>
        <taxon>Rhizobiaceae</taxon>
        <taxon>Rhizobium/Agrobacterium group</taxon>
        <taxon>Rhizobium</taxon>
    </lineage>
</organism>
<reference evidence="7" key="1">
    <citation type="journal article" date="2015" name="Int. J. Syst. Evol. Microbiol.">
        <title>Rhizobium oryzicola sp. nov., potential plant-growth-promoting endophytic bacteria isolated from rice roots.</title>
        <authorList>
            <person name="Zhang X.X."/>
            <person name="Gao J.S."/>
            <person name="Cao Y.H."/>
            <person name="Sheirdil R.A."/>
            <person name="Wang X.C."/>
            <person name="Zhang L."/>
        </authorList>
    </citation>
    <scope>NUCLEOTIDE SEQUENCE</scope>
    <source>
        <strain evidence="7">05753</strain>
    </source>
</reference>
<evidence type="ECO:0000256" key="3">
    <source>
        <dbReference type="ARBA" id="ARBA00022490"/>
    </source>
</evidence>
<accession>A0ABT8SXM4</accession>
<dbReference type="NCBIfam" id="TIGR02499">
    <property type="entry name" value="HrpE_YscL_not"/>
    <property type="match status" value="1"/>
</dbReference>
<name>A0ABT8SXM4_9HYPH</name>
<dbReference type="PANTHER" id="PTHR34982">
    <property type="entry name" value="YOP PROTEINS TRANSLOCATION PROTEIN L"/>
    <property type="match status" value="1"/>
</dbReference>
<proteinExistence type="inferred from homology"/>
<dbReference type="RefSeq" id="WP_302077377.1">
    <property type="nucleotide sequence ID" value="NZ_JAUKWQ010000004.1"/>
</dbReference>
<dbReference type="Pfam" id="PF06635">
    <property type="entry name" value="T3SS_SCTL"/>
    <property type="match status" value="1"/>
</dbReference>
<evidence type="ECO:0000313" key="7">
    <source>
        <dbReference type="EMBL" id="MDO1583183.1"/>
    </source>
</evidence>
<evidence type="ECO:0000256" key="4">
    <source>
        <dbReference type="ARBA" id="ARBA00022927"/>
    </source>
</evidence>
<comment type="subcellular location">
    <subcellularLocation>
        <location evidence="1">Cytoplasm</location>
    </subcellularLocation>
</comment>
<evidence type="ECO:0000256" key="5">
    <source>
        <dbReference type="ARBA" id="ARBA00024335"/>
    </source>
</evidence>
<dbReference type="InterPro" id="IPR010586">
    <property type="entry name" value="T3SS_stator_protein"/>
</dbReference>
<evidence type="ECO:0000313" key="8">
    <source>
        <dbReference type="Proteomes" id="UP001169006"/>
    </source>
</evidence>
<evidence type="ECO:0000256" key="2">
    <source>
        <dbReference type="ARBA" id="ARBA00022448"/>
    </source>
</evidence>
<dbReference type="Proteomes" id="UP001169006">
    <property type="component" value="Unassembled WGS sequence"/>
</dbReference>
<evidence type="ECO:0000256" key="1">
    <source>
        <dbReference type="ARBA" id="ARBA00004496"/>
    </source>
</evidence>
<protein>
    <recommendedName>
        <fullName evidence="6">Type 3 secretion system stator protein</fullName>
    </recommendedName>
</protein>
<keyword evidence="4" id="KW-0653">Protein transport</keyword>